<dbReference type="PATRIC" id="fig|2064.6.peg.3233"/>
<name>A0A0D0PRU6_KITGR</name>
<comment type="caution">
    <text evidence="1">The sequence shown here is derived from an EMBL/GenBank/DDBJ whole genome shotgun (WGS) entry which is preliminary data.</text>
</comment>
<dbReference type="RefSeq" id="WP_043911468.1">
    <property type="nucleotide sequence ID" value="NZ_JXZB01000002.1"/>
</dbReference>
<dbReference type="Proteomes" id="UP000032066">
    <property type="component" value="Unassembled WGS sequence"/>
</dbReference>
<accession>A0A0D0PRU6</accession>
<proteinExistence type="predicted"/>
<evidence type="ECO:0000313" key="2">
    <source>
        <dbReference type="Proteomes" id="UP000032066"/>
    </source>
</evidence>
<protein>
    <submittedName>
        <fullName evidence="1">Uncharacterized protein</fullName>
    </submittedName>
</protein>
<sequence>MRYGGIDITASPVGKHEAVDTAGYPLMSAGQGLKVAVGRPGGPEGTGYGNEQDPILYAQHPEWIAFVPSGVGMVLMTGLTVNGVPRNDFLNLDQNGALLSFGTGRIVHSRDRTLLSQAGPCTLSWHEYRQDGTHAGPFTVKV</sequence>
<keyword evidence="2" id="KW-1185">Reference proteome</keyword>
<dbReference type="EMBL" id="JXZB01000002">
    <property type="protein sequence ID" value="KIQ65264.1"/>
    <property type="molecule type" value="Genomic_DNA"/>
</dbReference>
<reference evidence="1 2" key="1">
    <citation type="submission" date="2015-02" db="EMBL/GenBank/DDBJ databases">
        <title>Draft genome sequence of Kitasatospora griseola MF730-N6, a bafilomycin, terpentecin and satosporin producer.</title>
        <authorList>
            <person name="Arens J.C."/>
            <person name="Haltli B."/>
            <person name="Kerr R.G."/>
        </authorList>
    </citation>
    <scope>NUCLEOTIDE SEQUENCE [LARGE SCALE GENOMIC DNA]</scope>
    <source>
        <strain evidence="1 2">MF730-N6</strain>
    </source>
</reference>
<dbReference type="AlphaFoldDB" id="A0A0D0PRU6"/>
<organism evidence="1 2">
    <name type="scientific">Kitasatospora griseola</name>
    <name type="common">Streptomyces griseolosporeus</name>
    <dbReference type="NCBI Taxonomy" id="2064"/>
    <lineage>
        <taxon>Bacteria</taxon>
        <taxon>Bacillati</taxon>
        <taxon>Actinomycetota</taxon>
        <taxon>Actinomycetes</taxon>
        <taxon>Kitasatosporales</taxon>
        <taxon>Streptomycetaceae</taxon>
        <taxon>Kitasatospora</taxon>
    </lineage>
</organism>
<evidence type="ECO:0000313" key="1">
    <source>
        <dbReference type="EMBL" id="KIQ65264.1"/>
    </source>
</evidence>
<gene>
    <name evidence="1" type="ORF">TR51_15050</name>
</gene>